<dbReference type="GO" id="GO:0005874">
    <property type="term" value="C:microtubule"/>
    <property type="evidence" value="ECO:0007669"/>
    <property type="project" value="UniProtKB-KW"/>
</dbReference>
<keyword evidence="16" id="KW-0137">Centromere</keyword>
<evidence type="ECO:0000313" key="20">
    <source>
        <dbReference type="Proteomes" id="UP000697127"/>
    </source>
</evidence>
<accession>A0A9P6WG60</accession>
<evidence type="ECO:0000256" key="5">
    <source>
        <dbReference type="ARBA" id="ARBA00014520"/>
    </source>
</evidence>
<evidence type="ECO:0000256" key="10">
    <source>
        <dbReference type="ARBA" id="ARBA00022776"/>
    </source>
</evidence>
<keyword evidence="15" id="KW-0131">Cell cycle</keyword>
<dbReference type="PANTHER" id="PTHR28200">
    <property type="entry name" value="DASH COMPLEX SUBUNIT ASK1"/>
    <property type="match status" value="1"/>
</dbReference>
<dbReference type="Pfam" id="PF08655">
    <property type="entry name" value="DASH_Ask1"/>
    <property type="match status" value="1"/>
</dbReference>
<dbReference type="AlphaFoldDB" id="A0A9P6WG60"/>
<dbReference type="Proteomes" id="UP000697127">
    <property type="component" value="Unassembled WGS sequence"/>
</dbReference>
<evidence type="ECO:0000256" key="1">
    <source>
        <dbReference type="ARBA" id="ARBA00004123"/>
    </source>
</evidence>
<evidence type="ECO:0000256" key="11">
    <source>
        <dbReference type="ARBA" id="ARBA00022829"/>
    </source>
</evidence>
<evidence type="ECO:0000256" key="14">
    <source>
        <dbReference type="ARBA" id="ARBA00023242"/>
    </source>
</evidence>
<keyword evidence="8" id="KW-0132">Cell division</keyword>
<comment type="caution">
    <text evidence="19">The sequence shown here is derived from an EMBL/GenBank/DDBJ whole genome shotgun (WGS) entry which is preliminary data.</text>
</comment>
<keyword evidence="9" id="KW-0493">Microtubule</keyword>
<feature type="region of interest" description="Disordered" evidence="18">
    <location>
        <begin position="1"/>
        <end position="26"/>
    </location>
</feature>
<comment type="similarity">
    <text evidence="4">Belongs to the DASH complex ASK1 family.</text>
</comment>
<evidence type="ECO:0000256" key="8">
    <source>
        <dbReference type="ARBA" id="ARBA00022618"/>
    </source>
</evidence>
<comment type="subcellular location">
    <subcellularLocation>
        <location evidence="3">Chromosome</location>
        <location evidence="3">Centromere</location>
        <location evidence="3">Kinetochore</location>
    </subcellularLocation>
    <subcellularLocation>
        <location evidence="2">Cytoplasm</location>
        <location evidence="2">Cytoskeleton</location>
        <location evidence="2">Spindle</location>
    </subcellularLocation>
    <subcellularLocation>
        <location evidence="1">Nucleus</location>
    </subcellularLocation>
</comment>
<evidence type="ECO:0000256" key="15">
    <source>
        <dbReference type="ARBA" id="ARBA00023306"/>
    </source>
</evidence>
<evidence type="ECO:0000256" key="4">
    <source>
        <dbReference type="ARBA" id="ARBA00010731"/>
    </source>
</evidence>
<keyword evidence="11" id="KW-0159">Chromosome partition</keyword>
<gene>
    <name evidence="19" type="ORF">C6P40_003777</name>
</gene>
<dbReference type="PANTHER" id="PTHR28200:SF1">
    <property type="entry name" value="DASH COMPLEX SUBUNIT ASK1"/>
    <property type="match status" value="1"/>
</dbReference>
<dbReference type="GO" id="GO:0042729">
    <property type="term" value="C:DASH complex"/>
    <property type="evidence" value="ECO:0007669"/>
    <property type="project" value="InterPro"/>
</dbReference>
<evidence type="ECO:0000256" key="16">
    <source>
        <dbReference type="ARBA" id="ARBA00023328"/>
    </source>
</evidence>
<keyword evidence="10" id="KW-0498">Mitosis</keyword>
<feature type="compositionally biased region" description="Polar residues" evidence="18">
    <location>
        <begin position="383"/>
        <end position="417"/>
    </location>
</feature>
<evidence type="ECO:0000256" key="3">
    <source>
        <dbReference type="ARBA" id="ARBA00004629"/>
    </source>
</evidence>
<feature type="region of interest" description="Disordered" evidence="18">
    <location>
        <begin position="382"/>
        <end position="443"/>
    </location>
</feature>
<name>A0A9P6WG60_9ASCO</name>
<organism evidence="19 20">
    <name type="scientific">Pichia californica</name>
    <dbReference type="NCBI Taxonomy" id="460514"/>
    <lineage>
        <taxon>Eukaryota</taxon>
        <taxon>Fungi</taxon>
        <taxon>Dikarya</taxon>
        <taxon>Ascomycota</taxon>
        <taxon>Saccharomycotina</taxon>
        <taxon>Pichiomycetes</taxon>
        <taxon>Pichiales</taxon>
        <taxon>Pichiaceae</taxon>
        <taxon>Pichia</taxon>
    </lineage>
</organism>
<dbReference type="GO" id="GO:0008608">
    <property type="term" value="P:attachment of spindle microtubules to kinetochore"/>
    <property type="evidence" value="ECO:0007669"/>
    <property type="project" value="InterPro"/>
</dbReference>
<evidence type="ECO:0000256" key="2">
    <source>
        <dbReference type="ARBA" id="ARBA00004186"/>
    </source>
</evidence>
<keyword evidence="6" id="KW-0158">Chromosome</keyword>
<keyword evidence="20" id="KW-1185">Reference proteome</keyword>
<evidence type="ECO:0000256" key="6">
    <source>
        <dbReference type="ARBA" id="ARBA00022454"/>
    </source>
</evidence>
<evidence type="ECO:0000256" key="13">
    <source>
        <dbReference type="ARBA" id="ARBA00023212"/>
    </source>
</evidence>
<sequence>MNRLNYIEKQQQQQHQDDDDMGTDKQPRLSFYFESSSIKNNSNRDKMLDEVDRIEQLITLNLQKINENLINSNNIISNKLIPKLETFNKNSNNIYNNINHIKEFFENAANVNILTKKDIDINNIDNTTFNASLTEDSVDQNTSHNNTNITNNSTEFRDIRDRYKHNLEISSGNNNIISNNEENTNKNDMTPRIKRTNGYYSNNSDSINSETFLKDIEINVDDESTGRQINNKGLRNEFLESVDNKLDKEDHLIEDEEVEITSKLVKDIIAGYESPPWEDPPKLESMKYGGNIAMITSNTGKRKVKKRKIDESDEIFFGSVEYQDKGKDRSSHGGEEEEEEVSIRFPSSPKYGAGGKLLRSDEGRQIALDFARSEIMKNHPILSLQTQMNKQSTETPIKSYKEISNSIGGTNYDTTDSTMDDTPELISESLNRRQRQTGRDTKN</sequence>
<dbReference type="GO" id="GO:0051301">
    <property type="term" value="P:cell division"/>
    <property type="evidence" value="ECO:0007669"/>
    <property type="project" value="UniProtKB-KW"/>
</dbReference>
<dbReference type="InterPro" id="IPR013964">
    <property type="entry name" value="DASH_Ask1"/>
</dbReference>
<evidence type="ECO:0000256" key="12">
    <source>
        <dbReference type="ARBA" id="ARBA00022838"/>
    </source>
</evidence>
<keyword evidence="14" id="KW-0539">Nucleus</keyword>
<evidence type="ECO:0000256" key="18">
    <source>
        <dbReference type="SAM" id="MobiDB-lite"/>
    </source>
</evidence>
<reference evidence="19" key="1">
    <citation type="submission" date="2020-11" db="EMBL/GenBank/DDBJ databases">
        <title>Kefir isolates.</title>
        <authorList>
            <person name="Marcisauskas S."/>
            <person name="Kim Y."/>
            <person name="Blasche S."/>
        </authorList>
    </citation>
    <scope>NUCLEOTIDE SEQUENCE</scope>
    <source>
        <strain evidence="19">Olga-1</strain>
    </source>
</reference>
<evidence type="ECO:0000256" key="17">
    <source>
        <dbReference type="ARBA" id="ARBA00029735"/>
    </source>
</evidence>
<keyword evidence="12" id="KW-0995">Kinetochore</keyword>
<feature type="region of interest" description="Disordered" evidence="18">
    <location>
        <begin position="320"/>
        <end position="357"/>
    </location>
</feature>
<protein>
    <recommendedName>
        <fullName evidence="5">DASH complex subunit ASK1</fullName>
    </recommendedName>
    <alternativeName>
        <fullName evidence="17">Outer kinetochore protein ASK1</fullName>
    </alternativeName>
</protein>
<dbReference type="EMBL" id="PUHW01000442">
    <property type="protein sequence ID" value="KAG0686580.1"/>
    <property type="molecule type" value="Genomic_DNA"/>
</dbReference>
<evidence type="ECO:0000256" key="7">
    <source>
        <dbReference type="ARBA" id="ARBA00022490"/>
    </source>
</evidence>
<feature type="compositionally biased region" description="Basic and acidic residues" evidence="18">
    <location>
        <begin position="322"/>
        <end position="334"/>
    </location>
</feature>
<proteinExistence type="inferred from homology"/>
<evidence type="ECO:0000313" key="19">
    <source>
        <dbReference type="EMBL" id="KAG0686580.1"/>
    </source>
</evidence>
<evidence type="ECO:0000256" key="9">
    <source>
        <dbReference type="ARBA" id="ARBA00022701"/>
    </source>
</evidence>
<dbReference type="GO" id="GO:0072686">
    <property type="term" value="C:mitotic spindle"/>
    <property type="evidence" value="ECO:0007669"/>
    <property type="project" value="InterPro"/>
</dbReference>
<keyword evidence="7" id="KW-0963">Cytoplasm</keyword>
<dbReference type="GO" id="GO:0044732">
    <property type="term" value="C:mitotic spindle pole body"/>
    <property type="evidence" value="ECO:0007669"/>
    <property type="project" value="TreeGrafter"/>
</dbReference>
<keyword evidence="13" id="KW-0206">Cytoskeleton</keyword>